<protein>
    <submittedName>
        <fullName evidence="9">MFS transporter</fullName>
    </submittedName>
</protein>
<dbReference type="SUPFAM" id="SSF103473">
    <property type="entry name" value="MFS general substrate transporter"/>
    <property type="match status" value="1"/>
</dbReference>
<dbReference type="PANTHER" id="PTHR42718:SF46">
    <property type="entry name" value="BLR6921 PROTEIN"/>
    <property type="match status" value="1"/>
</dbReference>
<dbReference type="PRINTS" id="PR01036">
    <property type="entry name" value="TCRTETB"/>
</dbReference>
<dbReference type="Gene3D" id="1.20.1720.10">
    <property type="entry name" value="Multidrug resistance protein D"/>
    <property type="match status" value="1"/>
</dbReference>
<dbReference type="RefSeq" id="WP_344458031.1">
    <property type="nucleotide sequence ID" value="NZ_BAAATZ010000037.1"/>
</dbReference>
<keyword evidence="10" id="KW-1185">Reference proteome</keyword>
<feature type="transmembrane region" description="Helical" evidence="7">
    <location>
        <begin position="211"/>
        <end position="228"/>
    </location>
</feature>
<feature type="transmembrane region" description="Helical" evidence="7">
    <location>
        <begin position="58"/>
        <end position="79"/>
    </location>
</feature>
<keyword evidence="6 7" id="KW-0472">Membrane</keyword>
<organism evidence="9 10">
    <name type="scientific">Actinocorallia aurantiaca</name>
    <dbReference type="NCBI Taxonomy" id="46204"/>
    <lineage>
        <taxon>Bacteria</taxon>
        <taxon>Bacillati</taxon>
        <taxon>Actinomycetota</taxon>
        <taxon>Actinomycetes</taxon>
        <taxon>Streptosporangiales</taxon>
        <taxon>Thermomonosporaceae</taxon>
        <taxon>Actinocorallia</taxon>
    </lineage>
</organism>
<comment type="caution">
    <text evidence="9">The sequence shown here is derived from an EMBL/GenBank/DDBJ whole genome shotgun (WGS) entry which is preliminary data.</text>
</comment>
<dbReference type="PROSITE" id="PS50850">
    <property type="entry name" value="MFS"/>
    <property type="match status" value="1"/>
</dbReference>
<feature type="transmembrane region" description="Helical" evidence="7">
    <location>
        <begin position="240"/>
        <end position="258"/>
    </location>
</feature>
<dbReference type="Pfam" id="PF07690">
    <property type="entry name" value="MFS_1"/>
    <property type="match status" value="1"/>
</dbReference>
<feature type="transmembrane region" description="Helical" evidence="7">
    <location>
        <begin position="469"/>
        <end position="488"/>
    </location>
</feature>
<feature type="transmembrane region" description="Helical" evidence="7">
    <location>
        <begin position="178"/>
        <end position="199"/>
    </location>
</feature>
<dbReference type="InterPro" id="IPR004638">
    <property type="entry name" value="EmrB-like"/>
</dbReference>
<proteinExistence type="predicted"/>
<evidence type="ECO:0000256" key="7">
    <source>
        <dbReference type="SAM" id="Phobius"/>
    </source>
</evidence>
<feature type="transmembrane region" description="Helical" evidence="7">
    <location>
        <begin position="279"/>
        <end position="302"/>
    </location>
</feature>
<evidence type="ECO:0000256" key="3">
    <source>
        <dbReference type="ARBA" id="ARBA00022475"/>
    </source>
</evidence>
<keyword evidence="4 7" id="KW-0812">Transmembrane</keyword>
<dbReference type="InterPro" id="IPR020846">
    <property type="entry name" value="MFS_dom"/>
</dbReference>
<evidence type="ECO:0000256" key="2">
    <source>
        <dbReference type="ARBA" id="ARBA00022448"/>
    </source>
</evidence>
<evidence type="ECO:0000256" key="1">
    <source>
        <dbReference type="ARBA" id="ARBA00004651"/>
    </source>
</evidence>
<sequence length="505" mass="51576">MSDISPKSLPAPPDEASPPSRTTLALVVIAAAQLMVALDSTITNIALPSIQTDLGMSASGLAWVVNAYALAFGGLLLLGGRSGDLFGRRRMLRVGLVIFICASLLGGLAQIDAHLIAARILQGVGAAIAAPTALSLITVNFAEGKPRNKAMGVYAAMSGMGSVIGLLLGGSLTNYLDWRWVMFINIPIGILVLAGTRVLAEGERNTGGLDIPGAVTGTGGLLALVYGITRGGDAGWTDPLTLASFAAALVLLAVFLAVQSRSAQPMMPLHLFADRNRSGSYVTMMFIGAGMFGTFYFLSLYMQQIHGYGALKTGLSYLPFSVGVGIAASLGAKLLTRTAPRMIAGPGLLVGACGMFWFSTLEPGSDYLTQVAPAMFLTAFGLGCSFLPMALGAVSGVRDQDAGIASALLNTSQQVGGALGLGALSTVAVTAADGRLPDASSTFFKAAAAGDAPLVQKAAEALTHGYTTAFLVASGLFAAGFVIVMTAVNAPRQEQPAPDTAAPVG</sequence>
<dbReference type="CDD" id="cd17321">
    <property type="entry name" value="MFS_MMR_MDR_like"/>
    <property type="match status" value="1"/>
</dbReference>
<comment type="subcellular location">
    <subcellularLocation>
        <location evidence="1">Cell membrane</location>
        <topology evidence="1">Multi-pass membrane protein</topology>
    </subcellularLocation>
</comment>
<feature type="transmembrane region" description="Helical" evidence="7">
    <location>
        <begin position="91"/>
        <end position="111"/>
    </location>
</feature>
<dbReference type="InterPro" id="IPR036259">
    <property type="entry name" value="MFS_trans_sf"/>
</dbReference>
<feature type="transmembrane region" description="Helical" evidence="7">
    <location>
        <begin position="314"/>
        <end position="335"/>
    </location>
</feature>
<feature type="transmembrane region" description="Helical" evidence="7">
    <location>
        <begin position="117"/>
        <end position="139"/>
    </location>
</feature>
<dbReference type="EMBL" id="BAAATZ010000037">
    <property type="protein sequence ID" value="GAA2738432.1"/>
    <property type="molecule type" value="Genomic_DNA"/>
</dbReference>
<dbReference type="Gene3D" id="1.20.1250.20">
    <property type="entry name" value="MFS general substrate transporter like domains"/>
    <property type="match status" value="1"/>
</dbReference>
<feature type="transmembrane region" description="Helical" evidence="7">
    <location>
        <begin position="21"/>
        <end position="38"/>
    </location>
</feature>
<evidence type="ECO:0000313" key="10">
    <source>
        <dbReference type="Proteomes" id="UP001501842"/>
    </source>
</evidence>
<evidence type="ECO:0000259" key="8">
    <source>
        <dbReference type="PROSITE" id="PS50850"/>
    </source>
</evidence>
<accession>A0ABP6H8W0</accession>
<keyword evidence="3" id="KW-1003">Cell membrane</keyword>
<feature type="transmembrane region" description="Helical" evidence="7">
    <location>
        <begin position="151"/>
        <end position="172"/>
    </location>
</feature>
<feature type="transmembrane region" description="Helical" evidence="7">
    <location>
        <begin position="371"/>
        <end position="394"/>
    </location>
</feature>
<name>A0ABP6H8W0_9ACTN</name>
<dbReference type="Proteomes" id="UP001501842">
    <property type="component" value="Unassembled WGS sequence"/>
</dbReference>
<dbReference type="InterPro" id="IPR011701">
    <property type="entry name" value="MFS"/>
</dbReference>
<feature type="transmembrane region" description="Helical" evidence="7">
    <location>
        <begin position="342"/>
        <end position="359"/>
    </location>
</feature>
<reference evidence="10" key="1">
    <citation type="journal article" date="2019" name="Int. J. Syst. Evol. Microbiol.">
        <title>The Global Catalogue of Microorganisms (GCM) 10K type strain sequencing project: providing services to taxonomists for standard genome sequencing and annotation.</title>
        <authorList>
            <consortium name="The Broad Institute Genomics Platform"/>
            <consortium name="The Broad Institute Genome Sequencing Center for Infectious Disease"/>
            <person name="Wu L."/>
            <person name="Ma J."/>
        </authorList>
    </citation>
    <scope>NUCLEOTIDE SEQUENCE [LARGE SCALE GENOMIC DNA]</scope>
    <source>
        <strain evidence="10">JCM 8201</strain>
    </source>
</reference>
<dbReference type="NCBIfam" id="TIGR00711">
    <property type="entry name" value="efflux_EmrB"/>
    <property type="match status" value="1"/>
</dbReference>
<feature type="domain" description="Major facilitator superfamily (MFS) profile" evidence="8">
    <location>
        <begin position="25"/>
        <end position="492"/>
    </location>
</feature>
<gene>
    <name evidence="9" type="ORF">GCM10010439_72450</name>
</gene>
<evidence type="ECO:0000256" key="4">
    <source>
        <dbReference type="ARBA" id="ARBA00022692"/>
    </source>
</evidence>
<keyword evidence="5 7" id="KW-1133">Transmembrane helix</keyword>
<evidence type="ECO:0000256" key="6">
    <source>
        <dbReference type="ARBA" id="ARBA00023136"/>
    </source>
</evidence>
<evidence type="ECO:0000256" key="5">
    <source>
        <dbReference type="ARBA" id="ARBA00022989"/>
    </source>
</evidence>
<evidence type="ECO:0000313" key="9">
    <source>
        <dbReference type="EMBL" id="GAA2738432.1"/>
    </source>
</evidence>
<dbReference type="PANTHER" id="PTHR42718">
    <property type="entry name" value="MAJOR FACILITATOR SUPERFAMILY MULTIDRUG TRANSPORTER MFSC"/>
    <property type="match status" value="1"/>
</dbReference>
<keyword evidence="2" id="KW-0813">Transport</keyword>